<comment type="similarity">
    <text evidence="1">Belongs to the PrpD family.</text>
</comment>
<dbReference type="SUPFAM" id="SSF103378">
    <property type="entry name" value="2-methylcitrate dehydratase PrpD"/>
    <property type="match status" value="1"/>
</dbReference>
<dbReference type="InterPro" id="IPR005656">
    <property type="entry name" value="MmgE_PrpD"/>
</dbReference>
<evidence type="ECO:0000256" key="1">
    <source>
        <dbReference type="ARBA" id="ARBA00006174"/>
    </source>
</evidence>
<feature type="domain" description="MmgE/PrpD C-terminal" evidence="3">
    <location>
        <begin position="265"/>
        <end position="427"/>
    </location>
</feature>
<dbReference type="Proteomes" id="UP001596312">
    <property type="component" value="Unassembled WGS sequence"/>
</dbReference>
<evidence type="ECO:0000313" key="5">
    <source>
        <dbReference type="Proteomes" id="UP001596312"/>
    </source>
</evidence>
<dbReference type="RefSeq" id="WP_340604185.1">
    <property type="nucleotide sequence ID" value="NZ_JBBMXV010000003.1"/>
</dbReference>
<dbReference type="InterPro" id="IPR045337">
    <property type="entry name" value="MmgE_PrpD_C"/>
</dbReference>
<evidence type="ECO:0000259" key="2">
    <source>
        <dbReference type="Pfam" id="PF03972"/>
    </source>
</evidence>
<dbReference type="Gene3D" id="1.10.4100.10">
    <property type="entry name" value="2-methylcitrate dehydratase PrpD"/>
    <property type="match status" value="1"/>
</dbReference>
<organism evidence="4 5">
    <name type="scientific">Halalkalicoccus tibetensis</name>
    <dbReference type="NCBI Taxonomy" id="175632"/>
    <lineage>
        <taxon>Archaea</taxon>
        <taxon>Methanobacteriati</taxon>
        <taxon>Methanobacteriota</taxon>
        <taxon>Stenosarchaea group</taxon>
        <taxon>Halobacteria</taxon>
        <taxon>Halobacteriales</taxon>
        <taxon>Halococcaceae</taxon>
        <taxon>Halalkalicoccus</taxon>
    </lineage>
</organism>
<dbReference type="Pfam" id="PF03972">
    <property type="entry name" value="MmgE_PrpD_N"/>
    <property type="match status" value="1"/>
</dbReference>
<dbReference type="Gene3D" id="3.30.1330.120">
    <property type="entry name" value="2-methylcitrate dehydratase PrpD"/>
    <property type="match status" value="1"/>
</dbReference>
<dbReference type="EMBL" id="JBHSXQ010000003">
    <property type="protein sequence ID" value="MFC6905662.1"/>
    <property type="molecule type" value="Genomic_DNA"/>
</dbReference>
<dbReference type="InterPro" id="IPR036148">
    <property type="entry name" value="MmgE/PrpD_sf"/>
</dbReference>
<accession>A0ABD5V7Z7</accession>
<dbReference type="Pfam" id="PF19305">
    <property type="entry name" value="MmgE_PrpD_C"/>
    <property type="match status" value="1"/>
</dbReference>
<reference evidence="4 5" key="1">
    <citation type="journal article" date="2019" name="Int. J. Syst. Evol. Microbiol.">
        <title>The Global Catalogue of Microorganisms (GCM) 10K type strain sequencing project: providing services to taxonomists for standard genome sequencing and annotation.</title>
        <authorList>
            <consortium name="The Broad Institute Genomics Platform"/>
            <consortium name="The Broad Institute Genome Sequencing Center for Infectious Disease"/>
            <person name="Wu L."/>
            <person name="Ma J."/>
        </authorList>
    </citation>
    <scope>NUCLEOTIDE SEQUENCE [LARGE SCALE GENOMIC DNA]</scope>
    <source>
        <strain evidence="4 5">CGMCC 1.3240</strain>
    </source>
</reference>
<dbReference type="InterPro" id="IPR045336">
    <property type="entry name" value="MmgE_PrpD_N"/>
</dbReference>
<dbReference type="InterPro" id="IPR042188">
    <property type="entry name" value="MmgE/PrpD_sf_2"/>
</dbReference>
<name>A0ABD5V7Z7_9EURY</name>
<comment type="caution">
    <text evidence="4">The sequence shown here is derived from an EMBL/GenBank/DDBJ whole genome shotgun (WGS) entry which is preliminary data.</text>
</comment>
<evidence type="ECO:0000313" key="4">
    <source>
        <dbReference type="EMBL" id="MFC6905662.1"/>
    </source>
</evidence>
<dbReference type="PANTHER" id="PTHR16943">
    <property type="entry name" value="2-METHYLCITRATE DEHYDRATASE-RELATED"/>
    <property type="match status" value="1"/>
</dbReference>
<dbReference type="AlphaFoldDB" id="A0ABD5V7Z7"/>
<evidence type="ECO:0000259" key="3">
    <source>
        <dbReference type="Pfam" id="PF19305"/>
    </source>
</evidence>
<protein>
    <submittedName>
        <fullName evidence="4">MmgE/PrpD family protein</fullName>
    </submittedName>
</protein>
<proteinExistence type="inferred from homology"/>
<dbReference type="InterPro" id="IPR042183">
    <property type="entry name" value="MmgE/PrpD_sf_1"/>
</dbReference>
<feature type="domain" description="MmgE/PrpD N-terminal" evidence="2">
    <location>
        <begin position="23"/>
        <end position="246"/>
    </location>
</feature>
<dbReference type="PANTHER" id="PTHR16943:SF8">
    <property type="entry name" value="2-METHYLCITRATE DEHYDRATASE"/>
    <property type="match status" value="1"/>
</dbReference>
<keyword evidence="5" id="KW-1185">Reference proteome</keyword>
<gene>
    <name evidence="4" type="ORF">ACFQGH_10700</name>
</gene>
<sequence>MIAFTDRLAEHCASREPVDAPGEALRKHVLDWFGVAIGGAAHADSTPALFEGTGDAGSGTATVIPTGNRRPPGAAALVNGTLAHSLDFDDTHLGSSLHPGAPSIAAALATAEATDAPTERFLTGVAVGYDVACTVGEAVNPDAHYARGFHVTATCGTFGATAAAGVVHGLTEREFADAFGINGSQAAGSLQFLANGAWNKRLHPGLAARRAVTAVELAAAGFEGAAEPIEGEFGFLAGYTDEPRPERIDRLEGRNAVAETGLKPYPCCRYMHPAIDALRELAPVVGPEAVTGIEVALPEAGVRLTGDPIGSKRRPENFVDCQFSMPFAAALALSEGAAGAEPFLRAAGRLDDPPRFEDRGFRRLMDATDVTTDPEVQAAFPERWCARVVVEAGDRYERFVDVPRGEPSDPMAWEAVVEKARGLIETAETGVDPDALARAVERLPDRSVGELVAVATGE</sequence>